<feature type="transmembrane region" description="Helical" evidence="7">
    <location>
        <begin position="280"/>
        <end position="302"/>
    </location>
</feature>
<feature type="transmembrane region" description="Helical" evidence="7">
    <location>
        <begin position="127"/>
        <end position="147"/>
    </location>
</feature>
<evidence type="ECO:0000256" key="4">
    <source>
        <dbReference type="ARBA" id="ARBA00022692"/>
    </source>
</evidence>
<dbReference type="EMBL" id="JAFLVX010000004">
    <property type="protein sequence ID" value="MBO0475612.1"/>
    <property type="molecule type" value="Genomic_DNA"/>
</dbReference>
<organism evidence="9 10">
    <name type="scientific">Candidatus Vagococcus giribetii</name>
    <dbReference type="NCBI Taxonomy" id="2230876"/>
    <lineage>
        <taxon>Bacteria</taxon>
        <taxon>Bacillati</taxon>
        <taxon>Bacillota</taxon>
        <taxon>Bacilli</taxon>
        <taxon>Lactobacillales</taxon>
        <taxon>Enterococcaceae</taxon>
        <taxon>Vagococcus</taxon>
    </lineage>
</organism>
<feature type="domain" description="ABC transmembrane type-1" evidence="8">
    <location>
        <begin position="90"/>
        <end position="301"/>
    </location>
</feature>
<dbReference type="InterPro" id="IPR000515">
    <property type="entry name" value="MetI-like"/>
</dbReference>
<keyword evidence="5 7" id="KW-1133">Transmembrane helix</keyword>
<proteinExistence type="inferred from homology"/>
<dbReference type="Proteomes" id="UP000664857">
    <property type="component" value="Unassembled WGS sequence"/>
</dbReference>
<keyword evidence="2 7" id="KW-0813">Transport</keyword>
<feature type="transmembrane region" description="Helical" evidence="7">
    <location>
        <begin position="30"/>
        <end position="53"/>
    </location>
</feature>
<keyword evidence="3" id="KW-1003">Cell membrane</keyword>
<gene>
    <name evidence="9" type="ORF">DOK76_00935</name>
</gene>
<evidence type="ECO:0000256" key="2">
    <source>
        <dbReference type="ARBA" id="ARBA00022448"/>
    </source>
</evidence>
<dbReference type="PROSITE" id="PS50928">
    <property type="entry name" value="ABC_TM1"/>
    <property type="match status" value="1"/>
</dbReference>
<evidence type="ECO:0000313" key="10">
    <source>
        <dbReference type="Proteomes" id="UP000664857"/>
    </source>
</evidence>
<dbReference type="Pfam" id="PF00528">
    <property type="entry name" value="BPD_transp_1"/>
    <property type="match status" value="1"/>
</dbReference>
<evidence type="ECO:0000256" key="5">
    <source>
        <dbReference type="ARBA" id="ARBA00022989"/>
    </source>
</evidence>
<sequence>MSLLFKLLEVEKVEVQQKIRPKKKRDFKKWAPYLFISPWIIGFLAFTLGPLIFSLFMSLHDWPVTREPVFIGLQNYIHMFTKDPQFYKSLGLTFKFALIFVPLNMIIALILAMLLTQHVKGVKIFRTIFYIPSVISGVAISIIWGWIFNTKYGILNYLLKLVGIDGPQWLVDPKWAIIAVVIASAWGVGSMMLIFYTNIKSIPQDYYEAAVIDGASPVRQFFSITIPIITPTILFNLITSTITALQQLTLVILLTKGGPLKSTYFYGLYVFENAFKHQRLGYASANAWIMFIVILLLTAIIFKSSDAWVFYEAEVKGQKKKKKSKMSKKKEKN</sequence>
<dbReference type="PANTHER" id="PTHR30193:SF1">
    <property type="entry name" value="ABC TRANSPORTER PERMEASE PROTEIN YESP-RELATED"/>
    <property type="match status" value="1"/>
</dbReference>
<reference evidence="9 10" key="1">
    <citation type="submission" date="2021-03" db="EMBL/GenBank/DDBJ databases">
        <title>Enterococcal diversity collection.</title>
        <authorList>
            <person name="Gilmore M.S."/>
            <person name="Schwartzman J."/>
            <person name="Van Tyne D."/>
            <person name="Martin M."/>
            <person name="Earl A.M."/>
            <person name="Manson A.L."/>
            <person name="Straub T."/>
            <person name="Salamzade R."/>
            <person name="Saavedra J."/>
            <person name="Lebreton F."/>
            <person name="Prichula J."/>
            <person name="Schaufler K."/>
            <person name="Gaca A."/>
            <person name="Sgardioli B."/>
            <person name="Wagenaar J."/>
            <person name="Strong T."/>
        </authorList>
    </citation>
    <scope>NUCLEOTIDE SEQUENCE [LARGE SCALE GENOMIC DNA]</scope>
    <source>
        <strain evidence="9 10">DIV0080</strain>
    </source>
</reference>
<comment type="similarity">
    <text evidence="7">Belongs to the binding-protein-dependent transport system permease family.</text>
</comment>
<comment type="subcellular location">
    <subcellularLocation>
        <location evidence="1 7">Cell membrane</location>
        <topology evidence="1 7">Multi-pass membrane protein</topology>
    </subcellularLocation>
</comment>
<name>A0ABS3HPE8_9ENTE</name>
<dbReference type="CDD" id="cd06261">
    <property type="entry name" value="TM_PBP2"/>
    <property type="match status" value="1"/>
</dbReference>
<accession>A0ABS3HPE8</accession>
<comment type="caution">
    <text evidence="9">The sequence shown here is derived from an EMBL/GenBank/DDBJ whole genome shotgun (WGS) entry which is preliminary data.</text>
</comment>
<feature type="transmembrane region" description="Helical" evidence="7">
    <location>
        <begin position="175"/>
        <end position="196"/>
    </location>
</feature>
<dbReference type="PANTHER" id="PTHR30193">
    <property type="entry name" value="ABC TRANSPORTER PERMEASE PROTEIN"/>
    <property type="match status" value="1"/>
</dbReference>
<feature type="transmembrane region" description="Helical" evidence="7">
    <location>
        <begin position="96"/>
        <end position="115"/>
    </location>
</feature>
<dbReference type="InterPro" id="IPR051393">
    <property type="entry name" value="ABC_transporter_permease"/>
</dbReference>
<evidence type="ECO:0000256" key="3">
    <source>
        <dbReference type="ARBA" id="ARBA00022475"/>
    </source>
</evidence>
<keyword evidence="10" id="KW-1185">Reference proteome</keyword>
<dbReference type="Gene3D" id="1.10.3720.10">
    <property type="entry name" value="MetI-like"/>
    <property type="match status" value="1"/>
</dbReference>
<evidence type="ECO:0000256" key="1">
    <source>
        <dbReference type="ARBA" id="ARBA00004651"/>
    </source>
</evidence>
<protein>
    <submittedName>
        <fullName evidence="9">Sugar ABC transporter permease</fullName>
    </submittedName>
</protein>
<evidence type="ECO:0000256" key="6">
    <source>
        <dbReference type="ARBA" id="ARBA00023136"/>
    </source>
</evidence>
<keyword evidence="6 7" id="KW-0472">Membrane</keyword>
<evidence type="ECO:0000313" key="9">
    <source>
        <dbReference type="EMBL" id="MBO0475612.1"/>
    </source>
</evidence>
<evidence type="ECO:0000259" key="8">
    <source>
        <dbReference type="PROSITE" id="PS50928"/>
    </source>
</evidence>
<evidence type="ECO:0000256" key="7">
    <source>
        <dbReference type="RuleBase" id="RU363032"/>
    </source>
</evidence>
<keyword evidence="4 7" id="KW-0812">Transmembrane</keyword>
<dbReference type="SUPFAM" id="SSF161098">
    <property type="entry name" value="MetI-like"/>
    <property type="match status" value="1"/>
</dbReference>
<dbReference type="InterPro" id="IPR035906">
    <property type="entry name" value="MetI-like_sf"/>
</dbReference>